<dbReference type="Proteomes" id="UP000619244">
    <property type="component" value="Unassembled WGS sequence"/>
</dbReference>
<keyword evidence="2" id="KW-1185">Reference proteome</keyword>
<reference evidence="1" key="1">
    <citation type="journal article" date="2014" name="Int. J. Syst. Evol. Microbiol.">
        <title>Complete genome sequence of Corynebacterium casei LMG S-19264T (=DSM 44701T), isolated from a smear-ripened cheese.</title>
        <authorList>
            <consortium name="US DOE Joint Genome Institute (JGI-PGF)"/>
            <person name="Walter F."/>
            <person name="Albersmeier A."/>
            <person name="Kalinowski J."/>
            <person name="Ruckert C."/>
        </authorList>
    </citation>
    <scope>NUCLEOTIDE SEQUENCE</scope>
    <source>
        <strain evidence="1">JCM 4790</strain>
    </source>
</reference>
<name>A0A918U8N2_9ACTN</name>
<evidence type="ECO:0000313" key="1">
    <source>
        <dbReference type="EMBL" id="GGY10784.1"/>
    </source>
</evidence>
<dbReference type="AlphaFoldDB" id="A0A918U8N2"/>
<gene>
    <name evidence="1" type="ORF">GCM10010358_74150</name>
</gene>
<accession>A0A918U8N2</accession>
<protein>
    <submittedName>
        <fullName evidence="1">Uncharacterized protein</fullName>
    </submittedName>
</protein>
<organism evidence="1 2">
    <name type="scientific">Streptomyces minutiscleroticus</name>
    <dbReference type="NCBI Taxonomy" id="68238"/>
    <lineage>
        <taxon>Bacteria</taxon>
        <taxon>Bacillati</taxon>
        <taxon>Actinomycetota</taxon>
        <taxon>Actinomycetes</taxon>
        <taxon>Kitasatosporales</taxon>
        <taxon>Streptomycetaceae</taxon>
        <taxon>Streptomyces</taxon>
    </lineage>
</organism>
<proteinExistence type="predicted"/>
<sequence>MAMENLTFWVHEAHPWLKCVTELMLRQPPCVRGKYPPLCPYPEYRREGDAVSCRLRLGIAGPPAAVAGSPVATALKWPPWAKVSNRGPRVAARWSLTYA</sequence>
<comment type="caution">
    <text evidence="1">The sequence shown here is derived from an EMBL/GenBank/DDBJ whole genome shotgun (WGS) entry which is preliminary data.</text>
</comment>
<evidence type="ECO:0000313" key="2">
    <source>
        <dbReference type="Proteomes" id="UP000619244"/>
    </source>
</evidence>
<reference evidence="1" key="2">
    <citation type="submission" date="2020-09" db="EMBL/GenBank/DDBJ databases">
        <authorList>
            <person name="Sun Q."/>
            <person name="Ohkuma M."/>
        </authorList>
    </citation>
    <scope>NUCLEOTIDE SEQUENCE</scope>
    <source>
        <strain evidence="1">JCM 4790</strain>
    </source>
</reference>
<dbReference type="EMBL" id="BMVU01000074">
    <property type="protein sequence ID" value="GGY10784.1"/>
    <property type="molecule type" value="Genomic_DNA"/>
</dbReference>